<protein>
    <recommendedName>
        <fullName evidence="1">MobA-like NTP transferase domain-containing protein</fullName>
    </recommendedName>
</protein>
<organism evidence="2">
    <name type="scientific">marine metagenome</name>
    <dbReference type="NCBI Taxonomy" id="408172"/>
    <lineage>
        <taxon>unclassified sequences</taxon>
        <taxon>metagenomes</taxon>
        <taxon>ecological metagenomes</taxon>
    </lineage>
</organism>
<proteinExistence type="predicted"/>
<dbReference type="Gene3D" id="3.90.550.10">
    <property type="entry name" value="Spore Coat Polysaccharide Biosynthesis Protein SpsA, Chain A"/>
    <property type="match status" value="1"/>
</dbReference>
<dbReference type="SUPFAM" id="SSF53448">
    <property type="entry name" value="Nucleotide-diphospho-sugar transferases"/>
    <property type="match status" value="1"/>
</dbReference>
<dbReference type="CDD" id="cd04182">
    <property type="entry name" value="GT_2_like_f"/>
    <property type="match status" value="1"/>
</dbReference>
<gene>
    <name evidence="2" type="ORF">METZ01_LOCUS94020</name>
</gene>
<dbReference type="PANTHER" id="PTHR43777">
    <property type="entry name" value="MOLYBDENUM COFACTOR CYTIDYLYLTRANSFERASE"/>
    <property type="match status" value="1"/>
</dbReference>
<feature type="domain" description="MobA-like NTP transferase" evidence="1">
    <location>
        <begin position="5"/>
        <end position="163"/>
    </location>
</feature>
<dbReference type="EMBL" id="UINC01009175">
    <property type="protein sequence ID" value="SVA41166.1"/>
    <property type="molecule type" value="Genomic_DNA"/>
</dbReference>
<dbReference type="InterPro" id="IPR025877">
    <property type="entry name" value="MobA-like_NTP_Trfase"/>
</dbReference>
<accession>A0A381VLG9</accession>
<sequence>MKVAGIILAAGGSTRMGGQNKLLQMVDGTSLVQKVVRSALNSNIESVYVILGYQAALIRQCISNKSVNWVENSDWSRGMASSIKSGIEALNTNYDGAMILLGDMPFIEPIMINQLLALYQKKKIVVPVKDGRQGNPVLFSSAFFADLKLLGGDKGAKPIIKKNPDSVIIANVLTDTIFHDLDTPDQIKERIGA</sequence>
<dbReference type="AlphaFoldDB" id="A0A381VLG9"/>
<evidence type="ECO:0000259" key="1">
    <source>
        <dbReference type="Pfam" id="PF12804"/>
    </source>
</evidence>
<dbReference type="Pfam" id="PF12804">
    <property type="entry name" value="NTP_transf_3"/>
    <property type="match status" value="1"/>
</dbReference>
<name>A0A381VLG9_9ZZZZ</name>
<dbReference type="InterPro" id="IPR029044">
    <property type="entry name" value="Nucleotide-diphossugar_trans"/>
</dbReference>
<reference evidence="2" key="1">
    <citation type="submission" date="2018-05" db="EMBL/GenBank/DDBJ databases">
        <authorList>
            <person name="Lanie J.A."/>
            <person name="Ng W.-L."/>
            <person name="Kazmierczak K.M."/>
            <person name="Andrzejewski T.M."/>
            <person name="Davidsen T.M."/>
            <person name="Wayne K.J."/>
            <person name="Tettelin H."/>
            <person name="Glass J.I."/>
            <person name="Rusch D."/>
            <person name="Podicherti R."/>
            <person name="Tsui H.-C.T."/>
            <person name="Winkler M.E."/>
        </authorList>
    </citation>
    <scope>NUCLEOTIDE SEQUENCE</scope>
</reference>
<dbReference type="PANTHER" id="PTHR43777:SF1">
    <property type="entry name" value="MOLYBDENUM COFACTOR CYTIDYLYLTRANSFERASE"/>
    <property type="match status" value="1"/>
</dbReference>
<evidence type="ECO:0000313" key="2">
    <source>
        <dbReference type="EMBL" id="SVA41166.1"/>
    </source>
</evidence>
<dbReference type="GO" id="GO:0016779">
    <property type="term" value="F:nucleotidyltransferase activity"/>
    <property type="evidence" value="ECO:0007669"/>
    <property type="project" value="UniProtKB-ARBA"/>
</dbReference>